<dbReference type="PANTHER" id="PTHR46940:SF1">
    <property type="entry name" value="NKAP DOMAIN CONTAINING 1"/>
    <property type="match status" value="1"/>
</dbReference>
<gene>
    <name evidence="2" type="ORF">TCEB3V08_LOCUS8297</name>
</gene>
<dbReference type="EMBL" id="OC319681">
    <property type="protein sequence ID" value="CAD7406030.1"/>
    <property type="molecule type" value="Genomic_DNA"/>
</dbReference>
<feature type="compositionally biased region" description="Basic residues" evidence="1">
    <location>
        <begin position="214"/>
        <end position="223"/>
    </location>
</feature>
<proteinExistence type="predicted"/>
<feature type="compositionally biased region" description="Low complexity" evidence="1">
    <location>
        <begin position="12"/>
        <end position="35"/>
    </location>
</feature>
<feature type="compositionally biased region" description="Basic and acidic residues" evidence="1">
    <location>
        <begin position="64"/>
        <end position="75"/>
    </location>
</feature>
<reference evidence="2" key="1">
    <citation type="submission" date="2020-11" db="EMBL/GenBank/DDBJ databases">
        <authorList>
            <person name="Tran Van P."/>
        </authorList>
    </citation>
    <scope>NUCLEOTIDE SEQUENCE</scope>
</reference>
<evidence type="ECO:0000313" key="2">
    <source>
        <dbReference type="EMBL" id="CAD7406030.1"/>
    </source>
</evidence>
<name>A0A7R9H2Y8_TIMCR</name>
<dbReference type="InterPro" id="IPR043407">
    <property type="entry name" value="Nkap_D1"/>
</dbReference>
<organism evidence="2">
    <name type="scientific">Timema cristinae</name>
    <name type="common">Walking stick</name>
    <dbReference type="NCBI Taxonomy" id="61476"/>
    <lineage>
        <taxon>Eukaryota</taxon>
        <taxon>Metazoa</taxon>
        <taxon>Ecdysozoa</taxon>
        <taxon>Arthropoda</taxon>
        <taxon>Hexapoda</taxon>
        <taxon>Insecta</taxon>
        <taxon>Pterygota</taxon>
        <taxon>Neoptera</taxon>
        <taxon>Polyneoptera</taxon>
        <taxon>Phasmatodea</taxon>
        <taxon>Timematodea</taxon>
        <taxon>Timematoidea</taxon>
        <taxon>Timematidae</taxon>
        <taxon>Timema</taxon>
    </lineage>
</organism>
<accession>A0A7R9H2Y8</accession>
<evidence type="ECO:0000256" key="1">
    <source>
        <dbReference type="SAM" id="MobiDB-lite"/>
    </source>
</evidence>
<feature type="compositionally biased region" description="Low complexity" evidence="1">
    <location>
        <begin position="175"/>
        <end position="201"/>
    </location>
</feature>
<protein>
    <submittedName>
        <fullName evidence="2">Uncharacterized protein</fullName>
    </submittedName>
</protein>
<feature type="compositionally biased region" description="Basic and acidic residues" evidence="1">
    <location>
        <begin position="130"/>
        <end position="146"/>
    </location>
</feature>
<dbReference type="PANTHER" id="PTHR46940">
    <property type="entry name" value="NKAP DOMAIN-CONTAINING 1"/>
    <property type="match status" value="1"/>
</dbReference>
<feature type="region of interest" description="Disordered" evidence="1">
    <location>
        <begin position="1"/>
        <end position="234"/>
    </location>
</feature>
<sequence length="354" mass="40092">MSSWDASRRRSSQPSSSRLRMDSYSAAGRASRARAVSPKRRELDTVMKKARRDGPNQSNYWNKKLLEVEEKDPNRWRHSGFKELYGGGASSPVGSRSSHKRSSRSRSRSRGPARQSRTRARSPPAASRPRSRERSRERERERERRPHTPVTQPQRVQSQPSQRTSRPVVGRRSPRILSLSASSRSLSSCSDESCSVCSPKGKAPKKPPSPVARPRYRTPRSRSTKQPVGSGHSSLPEDLLWFKTLQYKPIDLNMERLDDGHGTKFTLKAHKKCRLKFNQKVFENQTVHSLQSLLALSEMVLLALQTYMVDASMKCSLWATLCQDLGLSGRGRTNVGESDSGLVHWERRELPIHA</sequence>
<feature type="compositionally biased region" description="Low complexity" evidence="1">
    <location>
        <begin position="148"/>
        <end position="168"/>
    </location>
</feature>
<feature type="compositionally biased region" description="Basic residues" evidence="1">
    <location>
        <begin position="97"/>
        <end position="120"/>
    </location>
</feature>
<dbReference type="Pfam" id="PF15692">
    <property type="entry name" value="NKAP"/>
    <property type="match status" value="1"/>
</dbReference>
<dbReference type="AlphaFoldDB" id="A0A7R9H2Y8"/>